<proteinExistence type="inferred from homology"/>
<evidence type="ECO:0000256" key="11">
    <source>
        <dbReference type="ARBA" id="ARBA00023166"/>
    </source>
</evidence>
<organism evidence="19 20">
    <name type="scientific">Mycolicibacterium psychrotolerans</name>
    <dbReference type="NCBI Taxonomy" id="216929"/>
    <lineage>
        <taxon>Bacteria</taxon>
        <taxon>Bacillati</taxon>
        <taxon>Actinomycetota</taxon>
        <taxon>Actinomycetes</taxon>
        <taxon>Mycobacteriales</taxon>
        <taxon>Mycobacteriaceae</taxon>
        <taxon>Mycolicibacterium</taxon>
    </lineage>
</organism>
<evidence type="ECO:0000256" key="5">
    <source>
        <dbReference type="ARBA" id="ARBA00022723"/>
    </source>
</evidence>
<evidence type="ECO:0000256" key="8">
    <source>
        <dbReference type="ARBA" id="ARBA00023004"/>
    </source>
</evidence>
<evidence type="ECO:0000256" key="16">
    <source>
        <dbReference type="ARBA" id="ARBA00082981"/>
    </source>
</evidence>
<dbReference type="PRINTS" id="PR00385">
    <property type="entry name" value="P450"/>
</dbReference>
<reference evidence="19 20" key="1">
    <citation type="journal article" date="2019" name="Emerg. Microbes Infect.">
        <title>Comprehensive subspecies identification of 175 nontuberculous mycobacteria species based on 7547 genomic profiles.</title>
        <authorList>
            <person name="Matsumoto Y."/>
            <person name="Kinjo T."/>
            <person name="Motooka D."/>
            <person name="Nabeya D."/>
            <person name="Jung N."/>
            <person name="Uechi K."/>
            <person name="Horii T."/>
            <person name="Iida T."/>
            <person name="Fujita J."/>
            <person name="Nakamura S."/>
        </authorList>
    </citation>
    <scope>NUCLEOTIDE SEQUENCE [LARGE SCALE GENOMIC DNA]</scope>
    <source>
        <strain evidence="19 20">JCM 13323</strain>
    </source>
</reference>
<keyword evidence="10" id="KW-0443">Lipid metabolism</keyword>
<evidence type="ECO:0000256" key="18">
    <source>
        <dbReference type="RuleBase" id="RU000461"/>
    </source>
</evidence>
<dbReference type="InterPro" id="IPR036396">
    <property type="entry name" value="Cyt_P450_sf"/>
</dbReference>
<dbReference type="KEGG" id="mpsc:MPSYJ_26030"/>
<evidence type="ECO:0000256" key="14">
    <source>
        <dbReference type="ARBA" id="ARBA00070775"/>
    </source>
</evidence>
<dbReference type="PANTHER" id="PTHR46696">
    <property type="entry name" value="P450, PUTATIVE (EUROFUNG)-RELATED"/>
    <property type="match status" value="1"/>
</dbReference>
<dbReference type="PROSITE" id="PS00086">
    <property type="entry name" value="CYTOCHROME_P450"/>
    <property type="match status" value="1"/>
</dbReference>
<dbReference type="InterPro" id="IPR002397">
    <property type="entry name" value="Cyt_P450_B"/>
</dbReference>
<keyword evidence="8 18" id="KW-0408">Iron</keyword>
<dbReference type="AlphaFoldDB" id="A0A7I7MBJ1"/>
<evidence type="ECO:0000256" key="17">
    <source>
        <dbReference type="ARBA" id="ARBA00083909"/>
    </source>
</evidence>
<protein>
    <recommendedName>
        <fullName evidence="14">Steroid C26-monooxygenase</fullName>
    </recommendedName>
    <alternativeName>
        <fullName evidence="15">Cholest-4-en-3-one C26-monooxygenase</fullName>
    </alternativeName>
    <alternativeName>
        <fullName evidence="17">Cholesterol C26-monooxygenase</fullName>
    </alternativeName>
    <alternativeName>
        <fullName evidence="16">Steroid C27-monooxygenase</fullName>
    </alternativeName>
</protein>
<keyword evidence="6" id="KW-0442">Lipid degradation</keyword>
<sequence>MQPDVLRRDVASERDTVTISADNPDVQDAETPGELYYDPYSVDLNMNPYPVFARLREEAPLYYNAKHDFYALSRFDDVNKALIDHSTFISGRGALLEIIKSGMDIPPGTLIFEDPPIHNIHRNLLSRMFTPRKVLALEPRIREFTARCLDPLIGSGRFDFVNDLGEQMPMRVIGMLLGIPEADQRRVTDHGEATLQSTEIGQWATGEVFAEFIDYRTEHPSDDIMTDLLNVEFTDETGTVRRLRRDELLMYLTVVATAGAETTTRLIGWAAKTLADHPDQRRQLAEDPSLIPQAIEEILRWEPPALQVARYVTRDTEYYGQTVPEGSAILLLMGAANHDHRRFPPDGDVFDIHREVRSHMTFGAGTHFCMGNALARLEGRIALEEILKRFPTWEVDWSHAVPSQTTAVRGWESMPTFIP</sequence>
<evidence type="ECO:0000256" key="10">
    <source>
        <dbReference type="ARBA" id="ARBA00023098"/>
    </source>
</evidence>
<keyword evidence="7 18" id="KW-0560">Oxidoreductase</keyword>
<dbReference type="EMBL" id="AP022574">
    <property type="protein sequence ID" value="BBX69142.1"/>
    <property type="molecule type" value="Genomic_DNA"/>
</dbReference>
<evidence type="ECO:0000256" key="2">
    <source>
        <dbReference type="ARBA" id="ARBA00010617"/>
    </source>
</evidence>
<evidence type="ECO:0000256" key="1">
    <source>
        <dbReference type="ARBA" id="ARBA00001971"/>
    </source>
</evidence>
<name>A0A7I7MBJ1_9MYCO</name>
<evidence type="ECO:0000256" key="3">
    <source>
        <dbReference type="ARBA" id="ARBA00022548"/>
    </source>
</evidence>
<dbReference type="SUPFAM" id="SSF48264">
    <property type="entry name" value="Cytochrome P450"/>
    <property type="match status" value="1"/>
</dbReference>
<evidence type="ECO:0000256" key="12">
    <source>
        <dbReference type="ARBA" id="ARBA00023221"/>
    </source>
</evidence>
<comment type="similarity">
    <text evidence="2 18">Belongs to the cytochrome P450 family.</text>
</comment>
<dbReference type="GO" id="GO:0036199">
    <property type="term" value="F:cholest-4-en-3-one 26-monooxygenase activity"/>
    <property type="evidence" value="ECO:0007669"/>
    <property type="project" value="TreeGrafter"/>
</dbReference>
<keyword evidence="9 18" id="KW-0503">Monooxygenase</keyword>
<dbReference type="FunFam" id="1.10.630.10:FF:000018">
    <property type="entry name" value="Cytochrome P450 monooxygenase"/>
    <property type="match status" value="1"/>
</dbReference>
<keyword evidence="4 18" id="KW-0349">Heme</keyword>
<dbReference type="Gene3D" id="1.10.630.10">
    <property type="entry name" value="Cytochrome P450"/>
    <property type="match status" value="1"/>
</dbReference>
<gene>
    <name evidence="19" type="ORF">MPSYJ_26030</name>
</gene>
<evidence type="ECO:0000256" key="9">
    <source>
        <dbReference type="ARBA" id="ARBA00023033"/>
    </source>
</evidence>
<dbReference type="InterPro" id="IPR001128">
    <property type="entry name" value="Cyt_P450"/>
</dbReference>
<evidence type="ECO:0000256" key="13">
    <source>
        <dbReference type="ARBA" id="ARBA00049645"/>
    </source>
</evidence>
<dbReference type="Proteomes" id="UP000466514">
    <property type="component" value="Chromosome"/>
</dbReference>
<evidence type="ECO:0000313" key="19">
    <source>
        <dbReference type="EMBL" id="BBX69142.1"/>
    </source>
</evidence>
<keyword evidence="5 18" id="KW-0479">Metal-binding</keyword>
<comment type="pathway">
    <text evidence="13">Steroid metabolism; cholesterol degradation.</text>
</comment>
<dbReference type="CDD" id="cd11078">
    <property type="entry name" value="CYP130-like"/>
    <property type="match status" value="1"/>
</dbReference>
<keyword evidence="11" id="KW-1207">Sterol metabolism</keyword>
<dbReference type="GO" id="GO:0006707">
    <property type="term" value="P:cholesterol catabolic process"/>
    <property type="evidence" value="ECO:0007669"/>
    <property type="project" value="TreeGrafter"/>
</dbReference>
<evidence type="ECO:0000256" key="6">
    <source>
        <dbReference type="ARBA" id="ARBA00022963"/>
    </source>
</evidence>
<dbReference type="PANTHER" id="PTHR46696:SF4">
    <property type="entry name" value="BIOTIN BIOSYNTHESIS CYTOCHROME P450"/>
    <property type="match status" value="1"/>
</dbReference>
<comment type="cofactor">
    <cofactor evidence="1">
        <name>heme</name>
        <dbReference type="ChEBI" id="CHEBI:30413"/>
    </cofactor>
</comment>
<keyword evidence="20" id="KW-1185">Reference proteome</keyword>
<keyword evidence="12" id="KW-0753">Steroid metabolism</keyword>
<dbReference type="InterPro" id="IPR017972">
    <property type="entry name" value="Cyt_P450_CS"/>
</dbReference>
<dbReference type="GO" id="GO:0020037">
    <property type="term" value="F:heme binding"/>
    <property type="evidence" value="ECO:0007669"/>
    <property type="project" value="InterPro"/>
</dbReference>
<dbReference type="PRINTS" id="PR00359">
    <property type="entry name" value="BP450"/>
</dbReference>
<evidence type="ECO:0000256" key="15">
    <source>
        <dbReference type="ARBA" id="ARBA00079588"/>
    </source>
</evidence>
<evidence type="ECO:0000313" key="20">
    <source>
        <dbReference type="Proteomes" id="UP000466514"/>
    </source>
</evidence>
<accession>A0A7I7MBJ1</accession>
<keyword evidence="3" id="KW-0153">Cholesterol metabolism</keyword>
<evidence type="ECO:0000256" key="7">
    <source>
        <dbReference type="ARBA" id="ARBA00023002"/>
    </source>
</evidence>
<evidence type="ECO:0000256" key="4">
    <source>
        <dbReference type="ARBA" id="ARBA00022617"/>
    </source>
</evidence>
<dbReference type="GO" id="GO:0008395">
    <property type="term" value="F:steroid hydroxylase activity"/>
    <property type="evidence" value="ECO:0007669"/>
    <property type="project" value="TreeGrafter"/>
</dbReference>
<dbReference type="GO" id="GO:0005506">
    <property type="term" value="F:iron ion binding"/>
    <property type="evidence" value="ECO:0007669"/>
    <property type="project" value="InterPro"/>
</dbReference>
<dbReference type="Pfam" id="PF00067">
    <property type="entry name" value="p450"/>
    <property type="match status" value="1"/>
</dbReference>